<reference evidence="2 3" key="1">
    <citation type="journal article" date="2018" name="Front. Plant Sci.">
        <title>Red Clover (Trifolium pratense) and Zigzag Clover (T. medium) - A Picture of Genomic Similarities and Differences.</title>
        <authorList>
            <person name="Dluhosova J."/>
            <person name="Istvanek J."/>
            <person name="Nedelnik J."/>
            <person name="Repkova J."/>
        </authorList>
    </citation>
    <scope>NUCLEOTIDE SEQUENCE [LARGE SCALE GENOMIC DNA]</scope>
    <source>
        <strain evidence="3">cv. 10/8</strain>
        <tissue evidence="2">Leaf</tissue>
    </source>
</reference>
<dbReference type="Proteomes" id="UP000265520">
    <property type="component" value="Unassembled WGS sequence"/>
</dbReference>
<dbReference type="AlphaFoldDB" id="A0A392V1L0"/>
<organism evidence="2 3">
    <name type="scientific">Trifolium medium</name>
    <dbReference type="NCBI Taxonomy" id="97028"/>
    <lineage>
        <taxon>Eukaryota</taxon>
        <taxon>Viridiplantae</taxon>
        <taxon>Streptophyta</taxon>
        <taxon>Embryophyta</taxon>
        <taxon>Tracheophyta</taxon>
        <taxon>Spermatophyta</taxon>
        <taxon>Magnoliopsida</taxon>
        <taxon>eudicotyledons</taxon>
        <taxon>Gunneridae</taxon>
        <taxon>Pentapetalae</taxon>
        <taxon>rosids</taxon>
        <taxon>fabids</taxon>
        <taxon>Fabales</taxon>
        <taxon>Fabaceae</taxon>
        <taxon>Papilionoideae</taxon>
        <taxon>50 kb inversion clade</taxon>
        <taxon>NPAAA clade</taxon>
        <taxon>Hologalegina</taxon>
        <taxon>IRL clade</taxon>
        <taxon>Trifolieae</taxon>
        <taxon>Trifolium</taxon>
    </lineage>
</organism>
<dbReference type="EMBL" id="LXQA011016500">
    <property type="protein sequence ID" value="MCI81333.1"/>
    <property type="molecule type" value="Genomic_DNA"/>
</dbReference>
<proteinExistence type="predicted"/>
<sequence length="49" mass="5295">SQGPPQNNKTGANLDNGDEEEDDDERMENHVEAWTAGEGVTTTCQLPPP</sequence>
<feature type="region of interest" description="Disordered" evidence="1">
    <location>
        <begin position="1"/>
        <end position="28"/>
    </location>
</feature>
<evidence type="ECO:0000313" key="2">
    <source>
        <dbReference type="EMBL" id="MCI81333.1"/>
    </source>
</evidence>
<evidence type="ECO:0000313" key="3">
    <source>
        <dbReference type="Proteomes" id="UP000265520"/>
    </source>
</evidence>
<protein>
    <submittedName>
        <fullName evidence="2">Uncharacterized protein</fullName>
    </submittedName>
</protein>
<evidence type="ECO:0000256" key="1">
    <source>
        <dbReference type="SAM" id="MobiDB-lite"/>
    </source>
</evidence>
<name>A0A392V1L0_9FABA</name>
<feature type="compositionally biased region" description="Polar residues" evidence="1">
    <location>
        <begin position="1"/>
        <end position="13"/>
    </location>
</feature>
<comment type="caution">
    <text evidence="2">The sequence shown here is derived from an EMBL/GenBank/DDBJ whole genome shotgun (WGS) entry which is preliminary data.</text>
</comment>
<accession>A0A392V1L0</accession>
<feature type="compositionally biased region" description="Acidic residues" evidence="1">
    <location>
        <begin position="16"/>
        <end position="26"/>
    </location>
</feature>
<keyword evidence="3" id="KW-1185">Reference proteome</keyword>
<feature type="non-terminal residue" evidence="2">
    <location>
        <position position="1"/>
    </location>
</feature>